<gene>
    <name evidence="3" type="ORF">BBA_03100</name>
</gene>
<evidence type="ECO:0000313" key="3">
    <source>
        <dbReference type="EMBL" id="EJP68204.1"/>
    </source>
</evidence>
<feature type="signal peptide" evidence="2">
    <location>
        <begin position="1"/>
        <end position="19"/>
    </location>
</feature>
<name>J4KPX3_BEAB2</name>
<feature type="region of interest" description="Disordered" evidence="1">
    <location>
        <begin position="47"/>
        <end position="137"/>
    </location>
</feature>
<dbReference type="STRING" id="655819.J4KPX3"/>
<dbReference type="RefSeq" id="XP_008596419.1">
    <property type="nucleotide sequence ID" value="XM_008598197.1"/>
</dbReference>
<evidence type="ECO:0000313" key="4">
    <source>
        <dbReference type="Proteomes" id="UP000002762"/>
    </source>
</evidence>
<dbReference type="Proteomes" id="UP000002762">
    <property type="component" value="Unassembled WGS sequence"/>
</dbReference>
<dbReference type="EMBL" id="JH725155">
    <property type="protein sequence ID" value="EJP68204.1"/>
    <property type="molecule type" value="Genomic_DNA"/>
</dbReference>
<dbReference type="HOGENOM" id="CLU_049333_0_0_1"/>
<reference evidence="3 4" key="1">
    <citation type="journal article" date="2012" name="Sci. Rep.">
        <title>Genomic perspectives on the evolution of fungal entomopathogenicity in Beauveria bassiana.</title>
        <authorList>
            <person name="Xiao G."/>
            <person name="Ying S.H."/>
            <person name="Zheng P."/>
            <person name="Wang Z.L."/>
            <person name="Zhang S."/>
            <person name="Xie X.Q."/>
            <person name="Shang Y."/>
            <person name="St Leger R.J."/>
            <person name="Zhao G.P."/>
            <person name="Wang C."/>
            <person name="Feng M.G."/>
        </authorList>
    </citation>
    <scope>NUCLEOTIDE SEQUENCE [LARGE SCALE GENOMIC DNA]</scope>
    <source>
        <strain evidence="3 4">ARSEF 2860</strain>
    </source>
</reference>
<protein>
    <submittedName>
        <fullName evidence="3">Fungal specific transcription factor</fullName>
    </submittedName>
</protein>
<evidence type="ECO:0000256" key="2">
    <source>
        <dbReference type="SAM" id="SignalP"/>
    </source>
</evidence>
<dbReference type="GeneID" id="19886112"/>
<feature type="chain" id="PRO_5003779288" evidence="2">
    <location>
        <begin position="20"/>
        <end position="417"/>
    </location>
</feature>
<proteinExistence type="predicted"/>
<dbReference type="InParanoid" id="J4KPX3"/>
<organism evidence="3 4">
    <name type="scientific">Beauveria bassiana (strain ARSEF 2860)</name>
    <name type="common">White muscardine disease fungus</name>
    <name type="synonym">Tritirachium shiotae</name>
    <dbReference type="NCBI Taxonomy" id="655819"/>
    <lineage>
        <taxon>Eukaryota</taxon>
        <taxon>Fungi</taxon>
        <taxon>Dikarya</taxon>
        <taxon>Ascomycota</taxon>
        <taxon>Pezizomycotina</taxon>
        <taxon>Sordariomycetes</taxon>
        <taxon>Hypocreomycetidae</taxon>
        <taxon>Hypocreales</taxon>
        <taxon>Cordycipitaceae</taxon>
        <taxon>Beauveria</taxon>
    </lineage>
</organism>
<dbReference type="OrthoDB" id="4940285at2759"/>
<keyword evidence="2" id="KW-0732">Signal</keyword>
<keyword evidence="4" id="KW-1185">Reference proteome</keyword>
<accession>J4KPX3</accession>
<dbReference type="AlphaFoldDB" id="J4KPX3"/>
<sequence length="417" mass="45754">MKIAFIHLALLGLSSTGLAMMNRPPLRPSSPGNHLKDAIINGLKDWGPAGSLKPPTGQNPPIKNMPGAVPTHHKPKDPNQKTGVTRVPGQPLGPEKKCRPCFRKRQICCDGGRKPTKPSKPTPKPPSRVNKGTRPAYKPSRFKVPKSAGKAAAFMLVAPYAHKALDAIKSMDNPVGHGVTWFDDSMADFQESIGGPQRDDIYGNELKHKMITSMGSALQLGFETTWQTSERLVKEAAAREEARRQEAAKEKERIMGLEQLFATCAEFGAKIPESTPLGKAMRDHCNQVATALRKVQAREVGKSRSKRATEPDYWFEKCKSLEELPSLDAADDENLHIVGPAATDDSRVLTDYLAGVPGAQRRIRMVLPASLSRSKPVLFTAVQKRPLGIVPHQSPAAEKLEIIEKLLELRLDDMIET</sequence>
<evidence type="ECO:0000256" key="1">
    <source>
        <dbReference type="SAM" id="MobiDB-lite"/>
    </source>
</evidence>